<gene>
    <name evidence="2" type="ordered locus">Sinac_2644</name>
</gene>
<evidence type="ECO:0000256" key="1">
    <source>
        <dbReference type="SAM" id="Phobius"/>
    </source>
</evidence>
<dbReference type="OrthoDB" id="286936at2"/>
<keyword evidence="1" id="KW-0812">Transmembrane</keyword>
<feature type="transmembrane region" description="Helical" evidence="1">
    <location>
        <begin position="65"/>
        <end position="82"/>
    </location>
</feature>
<dbReference type="AlphaFoldDB" id="L0DE73"/>
<keyword evidence="3" id="KW-1185">Reference proteome</keyword>
<accession>L0DE73</accession>
<dbReference type="KEGG" id="saci:Sinac_2644"/>
<proteinExistence type="predicted"/>
<feature type="transmembrane region" description="Helical" evidence="1">
    <location>
        <begin position="125"/>
        <end position="143"/>
    </location>
</feature>
<dbReference type="Proteomes" id="UP000010798">
    <property type="component" value="Chromosome"/>
</dbReference>
<name>L0DE73_SINAD</name>
<evidence type="ECO:0000313" key="2">
    <source>
        <dbReference type="EMBL" id="AGA26946.1"/>
    </source>
</evidence>
<keyword evidence="1" id="KW-1133">Transmembrane helix</keyword>
<sequence>MEPARGLPQHDLDFDRLPARSPILLDPYFQEYQRLVSNPFLALAALIPWYVAIRRAFLAKHAPMILLLLASLFGIACLLQFHCLDCGATGSLFRWKRHACDRAIARQLGYARRRWLLGPNPMTQTVLWGITVVVVGFLALIKFQGRR</sequence>
<dbReference type="HOGENOM" id="CLU_1766784_0_0_0"/>
<protein>
    <recommendedName>
        <fullName evidence="4">DUF2784 domain-containing protein</fullName>
    </recommendedName>
</protein>
<evidence type="ECO:0000313" key="3">
    <source>
        <dbReference type="Proteomes" id="UP000010798"/>
    </source>
</evidence>
<reference evidence="2 3" key="1">
    <citation type="submission" date="2012-02" db="EMBL/GenBank/DDBJ databases">
        <title>Complete sequence of chromosome of Singulisphaera acidiphila DSM 18658.</title>
        <authorList>
            <consortium name="US DOE Joint Genome Institute (JGI-PGF)"/>
            <person name="Lucas S."/>
            <person name="Copeland A."/>
            <person name="Lapidus A."/>
            <person name="Glavina del Rio T."/>
            <person name="Dalin E."/>
            <person name="Tice H."/>
            <person name="Bruce D."/>
            <person name="Goodwin L."/>
            <person name="Pitluck S."/>
            <person name="Peters L."/>
            <person name="Ovchinnikova G."/>
            <person name="Chertkov O."/>
            <person name="Kyrpides N."/>
            <person name="Mavromatis K."/>
            <person name="Ivanova N."/>
            <person name="Brettin T."/>
            <person name="Detter J.C."/>
            <person name="Han C."/>
            <person name="Larimer F."/>
            <person name="Land M."/>
            <person name="Hauser L."/>
            <person name="Markowitz V."/>
            <person name="Cheng J.-F."/>
            <person name="Hugenholtz P."/>
            <person name="Woyke T."/>
            <person name="Wu D."/>
            <person name="Tindall B."/>
            <person name="Pomrenke H."/>
            <person name="Brambilla E."/>
            <person name="Klenk H.-P."/>
            <person name="Eisen J.A."/>
        </authorList>
    </citation>
    <scope>NUCLEOTIDE SEQUENCE [LARGE SCALE GENOMIC DNA]</scope>
    <source>
        <strain evidence="3">ATCC BAA-1392 / DSM 18658 / VKM B-2454 / MOB10</strain>
    </source>
</reference>
<evidence type="ECO:0008006" key="4">
    <source>
        <dbReference type="Google" id="ProtNLM"/>
    </source>
</evidence>
<dbReference type="EMBL" id="CP003364">
    <property type="protein sequence ID" value="AGA26946.1"/>
    <property type="molecule type" value="Genomic_DNA"/>
</dbReference>
<feature type="transmembrane region" description="Helical" evidence="1">
    <location>
        <begin position="35"/>
        <end position="53"/>
    </location>
</feature>
<organism evidence="2 3">
    <name type="scientific">Singulisphaera acidiphila (strain ATCC BAA-1392 / DSM 18658 / VKM B-2454 / MOB10)</name>
    <dbReference type="NCBI Taxonomy" id="886293"/>
    <lineage>
        <taxon>Bacteria</taxon>
        <taxon>Pseudomonadati</taxon>
        <taxon>Planctomycetota</taxon>
        <taxon>Planctomycetia</taxon>
        <taxon>Isosphaerales</taxon>
        <taxon>Isosphaeraceae</taxon>
        <taxon>Singulisphaera</taxon>
    </lineage>
</organism>
<dbReference type="RefSeq" id="WP_015246098.1">
    <property type="nucleotide sequence ID" value="NC_019892.1"/>
</dbReference>
<keyword evidence="1" id="KW-0472">Membrane</keyword>